<dbReference type="InterPro" id="IPR018490">
    <property type="entry name" value="cNMP-bd_dom_sf"/>
</dbReference>
<dbReference type="InterPro" id="IPR000595">
    <property type="entry name" value="cNMP-bd_dom"/>
</dbReference>
<dbReference type="InterPro" id="IPR036390">
    <property type="entry name" value="WH_DNA-bd_sf"/>
</dbReference>
<dbReference type="Pfam" id="PF13545">
    <property type="entry name" value="HTH_Crp_2"/>
    <property type="match status" value="1"/>
</dbReference>
<dbReference type="InterPro" id="IPR050397">
    <property type="entry name" value="Env_Response_Regulators"/>
</dbReference>
<keyword evidence="3" id="KW-0804">Transcription</keyword>
<dbReference type="RefSeq" id="WP_273306761.1">
    <property type="nucleotide sequence ID" value="NZ_DYUD01000025.1"/>
</dbReference>
<dbReference type="PANTHER" id="PTHR24567:SF58">
    <property type="entry name" value="CYCLIC AMP-BINDING REGULATORY PROTEIN"/>
    <property type="match status" value="1"/>
</dbReference>
<evidence type="ECO:0000256" key="3">
    <source>
        <dbReference type="ARBA" id="ARBA00023163"/>
    </source>
</evidence>
<name>A0A921MSR8_9BACT</name>
<dbReference type="Pfam" id="PF00027">
    <property type="entry name" value="cNMP_binding"/>
    <property type="match status" value="1"/>
</dbReference>
<dbReference type="PROSITE" id="PS50042">
    <property type="entry name" value="CNMP_BINDING_3"/>
    <property type="match status" value="1"/>
</dbReference>
<keyword evidence="2" id="KW-0238">DNA-binding</keyword>
<dbReference type="GO" id="GO:0003677">
    <property type="term" value="F:DNA binding"/>
    <property type="evidence" value="ECO:0007669"/>
    <property type="project" value="UniProtKB-KW"/>
</dbReference>
<evidence type="ECO:0000256" key="1">
    <source>
        <dbReference type="ARBA" id="ARBA00023015"/>
    </source>
</evidence>
<dbReference type="SUPFAM" id="SSF46785">
    <property type="entry name" value="Winged helix' DNA-binding domain"/>
    <property type="match status" value="1"/>
</dbReference>
<dbReference type="AlphaFoldDB" id="A0A921MSR8"/>
<feature type="domain" description="Cyclic nucleotide-binding" evidence="4">
    <location>
        <begin position="13"/>
        <end position="119"/>
    </location>
</feature>
<dbReference type="CDD" id="cd00038">
    <property type="entry name" value="CAP_ED"/>
    <property type="match status" value="1"/>
</dbReference>
<protein>
    <submittedName>
        <fullName evidence="5">Crp/Fnr family transcriptional regulator</fullName>
    </submittedName>
</protein>
<dbReference type="GO" id="GO:0005829">
    <property type="term" value="C:cytosol"/>
    <property type="evidence" value="ECO:0007669"/>
    <property type="project" value="TreeGrafter"/>
</dbReference>
<accession>A0A921MSR8</accession>
<sequence>MDSMYDVLLQLPIFQGVSRNKISELIEKMKFHFLKYPDGEKIVTCGEECNHLKFLISGEIRSELITQNEKMRISEKIQAPNVLAPEHLFGRDTYFPANLYASGTVGIMQIEKASVVQMLQEEPIFLINLLNILSRKSQKALESFTALSSNDLKERLAFWVLSLTQQKSTDIRIICKQKDLYSFFGVQRSVFLSTLDELKENGIIDYNAKEILVLDRSRLKDLLLGGDQEDEF</sequence>
<reference evidence="5" key="1">
    <citation type="journal article" date="2021" name="PeerJ">
        <title>Extensive microbial diversity within the chicken gut microbiome revealed by metagenomics and culture.</title>
        <authorList>
            <person name="Gilroy R."/>
            <person name="Ravi A."/>
            <person name="Getino M."/>
            <person name="Pursley I."/>
            <person name="Horton D.L."/>
            <person name="Alikhan N.F."/>
            <person name="Baker D."/>
            <person name="Gharbi K."/>
            <person name="Hall N."/>
            <person name="Watson M."/>
            <person name="Adriaenssens E.M."/>
            <person name="Foster-Nyarko E."/>
            <person name="Jarju S."/>
            <person name="Secka A."/>
            <person name="Antonio M."/>
            <person name="Oren A."/>
            <person name="Chaudhuri R.R."/>
            <person name="La Ragione R."/>
            <person name="Hildebrand F."/>
            <person name="Pallen M.J."/>
        </authorList>
    </citation>
    <scope>NUCLEOTIDE SEQUENCE</scope>
    <source>
        <strain evidence="5">CHK121-7720</strain>
    </source>
</reference>
<dbReference type="EMBL" id="DYUD01000025">
    <property type="protein sequence ID" value="HJG89695.1"/>
    <property type="molecule type" value="Genomic_DNA"/>
</dbReference>
<comment type="caution">
    <text evidence="5">The sequence shown here is derived from an EMBL/GenBank/DDBJ whole genome shotgun (WGS) entry which is preliminary data.</text>
</comment>
<dbReference type="GO" id="GO:0003700">
    <property type="term" value="F:DNA-binding transcription factor activity"/>
    <property type="evidence" value="ECO:0007669"/>
    <property type="project" value="TreeGrafter"/>
</dbReference>
<dbReference type="SUPFAM" id="SSF51206">
    <property type="entry name" value="cAMP-binding domain-like"/>
    <property type="match status" value="1"/>
</dbReference>
<keyword evidence="1" id="KW-0805">Transcription regulation</keyword>
<evidence type="ECO:0000259" key="4">
    <source>
        <dbReference type="PROSITE" id="PS50042"/>
    </source>
</evidence>
<evidence type="ECO:0000313" key="6">
    <source>
        <dbReference type="Proteomes" id="UP000757103"/>
    </source>
</evidence>
<evidence type="ECO:0000256" key="2">
    <source>
        <dbReference type="ARBA" id="ARBA00023125"/>
    </source>
</evidence>
<gene>
    <name evidence="5" type="ORF">K8U91_09555</name>
</gene>
<proteinExistence type="predicted"/>
<dbReference type="InterPro" id="IPR012318">
    <property type="entry name" value="HTH_CRP"/>
</dbReference>
<evidence type="ECO:0000313" key="5">
    <source>
        <dbReference type="EMBL" id="HJG89695.1"/>
    </source>
</evidence>
<dbReference type="Proteomes" id="UP000757103">
    <property type="component" value="Unassembled WGS sequence"/>
</dbReference>
<dbReference type="PANTHER" id="PTHR24567">
    <property type="entry name" value="CRP FAMILY TRANSCRIPTIONAL REGULATORY PROTEIN"/>
    <property type="match status" value="1"/>
</dbReference>
<reference evidence="5" key="2">
    <citation type="submission" date="2021-09" db="EMBL/GenBank/DDBJ databases">
        <authorList>
            <person name="Gilroy R."/>
        </authorList>
    </citation>
    <scope>NUCLEOTIDE SEQUENCE</scope>
    <source>
        <strain evidence="5">CHK121-7720</strain>
    </source>
</reference>
<organism evidence="5 6">
    <name type="scientific">Barnesiella viscericola</name>
    <dbReference type="NCBI Taxonomy" id="397865"/>
    <lineage>
        <taxon>Bacteria</taxon>
        <taxon>Pseudomonadati</taxon>
        <taxon>Bacteroidota</taxon>
        <taxon>Bacteroidia</taxon>
        <taxon>Bacteroidales</taxon>
        <taxon>Barnesiellaceae</taxon>
        <taxon>Barnesiella</taxon>
    </lineage>
</organism>
<dbReference type="InterPro" id="IPR014710">
    <property type="entry name" value="RmlC-like_jellyroll"/>
</dbReference>
<dbReference type="Gene3D" id="2.60.120.10">
    <property type="entry name" value="Jelly Rolls"/>
    <property type="match status" value="1"/>
</dbReference>